<dbReference type="EMBL" id="CAUYUJ010010711">
    <property type="protein sequence ID" value="CAK0830081.1"/>
    <property type="molecule type" value="Genomic_DNA"/>
</dbReference>
<feature type="compositionally biased region" description="Low complexity" evidence="1">
    <location>
        <begin position="104"/>
        <end position="133"/>
    </location>
</feature>
<dbReference type="Proteomes" id="UP001189429">
    <property type="component" value="Unassembled WGS sequence"/>
</dbReference>
<feature type="compositionally biased region" description="Basic and acidic residues" evidence="1">
    <location>
        <begin position="29"/>
        <end position="38"/>
    </location>
</feature>
<gene>
    <name evidence="2" type="ORF">PCOR1329_LOCUS28810</name>
</gene>
<comment type="caution">
    <text evidence="2">The sequence shown here is derived from an EMBL/GenBank/DDBJ whole genome shotgun (WGS) entry which is preliminary data.</text>
</comment>
<reference evidence="2" key="1">
    <citation type="submission" date="2023-10" db="EMBL/GenBank/DDBJ databases">
        <authorList>
            <person name="Chen Y."/>
            <person name="Shah S."/>
            <person name="Dougan E. K."/>
            <person name="Thang M."/>
            <person name="Chan C."/>
        </authorList>
    </citation>
    <scope>NUCLEOTIDE SEQUENCE [LARGE SCALE GENOMIC DNA]</scope>
</reference>
<organism evidence="2 3">
    <name type="scientific">Prorocentrum cordatum</name>
    <dbReference type="NCBI Taxonomy" id="2364126"/>
    <lineage>
        <taxon>Eukaryota</taxon>
        <taxon>Sar</taxon>
        <taxon>Alveolata</taxon>
        <taxon>Dinophyceae</taxon>
        <taxon>Prorocentrales</taxon>
        <taxon>Prorocentraceae</taxon>
        <taxon>Prorocentrum</taxon>
    </lineage>
</organism>
<feature type="region of interest" description="Disordered" evidence="1">
    <location>
        <begin position="172"/>
        <end position="197"/>
    </location>
</feature>
<proteinExistence type="predicted"/>
<feature type="compositionally biased region" description="Low complexity" evidence="1">
    <location>
        <begin position="51"/>
        <end position="60"/>
    </location>
</feature>
<evidence type="ECO:0000313" key="3">
    <source>
        <dbReference type="Proteomes" id="UP001189429"/>
    </source>
</evidence>
<feature type="region of interest" description="Disordered" evidence="1">
    <location>
        <begin position="1"/>
        <end position="152"/>
    </location>
</feature>
<feature type="non-terminal residue" evidence="2">
    <location>
        <position position="1"/>
    </location>
</feature>
<feature type="compositionally biased region" description="Basic residues" evidence="1">
    <location>
        <begin position="39"/>
        <end position="50"/>
    </location>
</feature>
<name>A0ABN9SDK1_9DINO</name>
<evidence type="ECO:0000313" key="2">
    <source>
        <dbReference type="EMBL" id="CAK0830081.1"/>
    </source>
</evidence>
<protein>
    <submittedName>
        <fullName evidence="2">Uncharacterized protein</fullName>
    </submittedName>
</protein>
<evidence type="ECO:0000256" key="1">
    <source>
        <dbReference type="SAM" id="MobiDB-lite"/>
    </source>
</evidence>
<accession>A0ABN9SDK1</accession>
<feature type="non-terminal residue" evidence="2">
    <location>
        <position position="197"/>
    </location>
</feature>
<keyword evidence="3" id="KW-1185">Reference proteome</keyword>
<sequence>RGEARLKTRPGPARPPHAPGLPRTPRRLPLPERRDLRRPVGRRRRGRRACRGPAAAAAERTPGRPRGGGPRGQRADEPPAAPGAQPHAPGVRVLRHLQPPAQQPRRWGPARGRPGRGASWRQGAGRAGAPAALRPRRPRAGGLGRAPARPREVRGRVAARLLAWPGLRGRERRRAVSQRLRQARPPCQRISAAAQQR</sequence>